<evidence type="ECO:0000313" key="3">
    <source>
        <dbReference type="Proteomes" id="UP000326354"/>
    </source>
</evidence>
<reference evidence="2 3" key="1">
    <citation type="submission" date="2019-08" db="EMBL/GenBank/DDBJ databases">
        <title>Complete genome sequence of Candidatus Uab amorphum.</title>
        <authorList>
            <person name="Shiratori T."/>
            <person name="Suzuki S."/>
            <person name="Kakizawa Y."/>
            <person name="Ishida K."/>
        </authorList>
    </citation>
    <scope>NUCLEOTIDE SEQUENCE [LARGE SCALE GENOMIC DNA]</scope>
    <source>
        <strain evidence="2 3">SRT547</strain>
    </source>
</reference>
<gene>
    <name evidence="2" type="ORF">UABAM_05887</name>
</gene>
<keyword evidence="3" id="KW-1185">Reference proteome</keyword>
<evidence type="ECO:0000256" key="1">
    <source>
        <dbReference type="SAM" id="Phobius"/>
    </source>
</evidence>
<sequence>MKIRRDKKFKIAPSKQGKINKLYRKLQAKDCSRVRFALQKGVIKEKDAIGAICAQVLEQNDKTLIRILYERRIVYRRRYEFLLKLPLRKFANDKKKKISQKNLYIGNMLVQYEVISRQEVGKYLQILQKLQQIGVDDSWRAFAAKTKLISEEVLEAVLDRVKENISQFEVKQTSIGHILRSRKMPFSFRARLFIVTITFLLLFFPLLLLSMASYKTITYKPEKVVVDVRQETYTQVKVAQKVKAKNHKINHEKYLSNKNNRKWGNIFVTADEWLQLAEKYKPHQLLKTIPKLMTVEVKYQQNLVNVSGKLDVSFVPKNLRPKFDVILCKWQQRQQLYQDCFVVDEKSQFDTTIAQKLSVGYYELILQLKNAHQSRFTQSFFNTKDQVWRILLQVGSKGVISQKQQQEKQQILQIISQLKQKISKPAIQKTASEISRRKFSFVCETEPFCLFVKVLNTWAAKKQMVQSKFLVVLQKIEIQLLQYHYKTPTKQYFKIFLFQK</sequence>
<feature type="transmembrane region" description="Helical" evidence="1">
    <location>
        <begin position="192"/>
        <end position="214"/>
    </location>
</feature>
<keyword evidence="1" id="KW-1133">Transmembrane helix</keyword>
<dbReference type="EMBL" id="AP019860">
    <property type="protein sequence ID" value="BBM87475.1"/>
    <property type="molecule type" value="Genomic_DNA"/>
</dbReference>
<dbReference type="RefSeq" id="WP_151971493.1">
    <property type="nucleotide sequence ID" value="NZ_AP019860.1"/>
</dbReference>
<dbReference type="AlphaFoldDB" id="A0A5S9IVU2"/>
<keyword evidence="1" id="KW-0812">Transmembrane</keyword>
<dbReference type="Proteomes" id="UP000326354">
    <property type="component" value="Chromosome"/>
</dbReference>
<organism evidence="2 3">
    <name type="scientific">Uabimicrobium amorphum</name>
    <dbReference type="NCBI Taxonomy" id="2596890"/>
    <lineage>
        <taxon>Bacteria</taxon>
        <taxon>Pseudomonadati</taxon>
        <taxon>Planctomycetota</taxon>
        <taxon>Candidatus Uabimicrobiia</taxon>
        <taxon>Candidatus Uabimicrobiales</taxon>
        <taxon>Candidatus Uabimicrobiaceae</taxon>
        <taxon>Candidatus Uabimicrobium</taxon>
    </lineage>
</organism>
<protein>
    <submittedName>
        <fullName evidence="2">Uncharacterized protein</fullName>
    </submittedName>
</protein>
<accession>A0A5S9IVU2</accession>
<evidence type="ECO:0000313" key="2">
    <source>
        <dbReference type="EMBL" id="BBM87475.1"/>
    </source>
</evidence>
<name>A0A5S9IVU2_UABAM</name>
<keyword evidence="1" id="KW-0472">Membrane</keyword>
<dbReference type="KEGG" id="uam:UABAM_05887"/>
<proteinExistence type="predicted"/>